<evidence type="ECO:0000256" key="15">
    <source>
        <dbReference type="PROSITE-ProRule" id="PRU00169"/>
    </source>
</evidence>
<dbReference type="GO" id="GO:0006935">
    <property type="term" value="P:chemotaxis"/>
    <property type="evidence" value="ECO:0007669"/>
    <property type="project" value="UniProtKB-UniRule"/>
</dbReference>
<dbReference type="SUPFAM" id="SSF47384">
    <property type="entry name" value="Homodimeric domain of signal transducing histidine kinase"/>
    <property type="match status" value="1"/>
</dbReference>
<evidence type="ECO:0000256" key="2">
    <source>
        <dbReference type="ARBA" id="ARBA00001541"/>
    </source>
</evidence>
<dbReference type="Gene3D" id="1.10.287.130">
    <property type="match status" value="1"/>
</dbReference>
<dbReference type="InterPro" id="IPR000014">
    <property type="entry name" value="PAS"/>
</dbReference>
<feature type="active site" evidence="14">
    <location>
        <position position="78"/>
    </location>
</feature>
<keyword evidence="16" id="KW-0175">Coiled coil</keyword>
<keyword evidence="14" id="KW-0145">Chemotaxis</keyword>
<dbReference type="Pfam" id="PF00989">
    <property type="entry name" value="PAS"/>
    <property type="match status" value="1"/>
</dbReference>
<feature type="region of interest" description="Disordered" evidence="17">
    <location>
        <begin position="523"/>
        <end position="543"/>
    </location>
</feature>
<dbReference type="GO" id="GO:0005524">
    <property type="term" value="F:ATP binding"/>
    <property type="evidence" value="ECO:0007669"/>
    <property type="project" value="UniProtKB-KW"/>
</dbReference>
<dbReference type="GO" id="GO:0008984">
    <property type="term" value="F:protein-glutamate methylesterase activity"/>
    <property type="evidence" value="ECO:0007669"/>
    <property type="project" value="InterPro"/>
</dbReference>
<dbReference type="PANTHER" id="PTHR24422">
    <property type="entry name" value="CHEMOTAXIS PROTEIN METHYLTRANSFERASE"/>
    <property type="match status" value="1"/>
</dbReference>
<dbReference type="GO" id="GO:0032259">
    <property type="term" value="P:methylation"/>
    <property type="evidence" value="ECO:0007669"/>
    <property type="project" value="UniProtKB-KW"/>
</dbReference>
<evidence type="ECO:0000259" key="20">
    <source>
        <dbReference type="PROSITE" id="PS50112"/>
    </source>
</evidence>
<dbReference type="InterPro" id="IPR036097">
    <property type="entry name" value="HisK_dim/P_sf"/>
</dbReference>
<dbReference type="Gene3D" id="1.10.155.10">
    <property type="entry name" value="Chemotaxis receptor methyltransferase CheR, N-terminal domain"/>
    <property type="match status" value="1"/>
</dbReference>
<dbReference type="Pfam" id="PF13426">
    <property type="entry name" value="PAS_9"/>
    <property type="match status" value="2"/>
</dbReference>
<reference evidence="24 25" key="1">
    <citation type="submission" date="2019-02" db="EMBL/GenBank/DDBJ databases">
        <title>Deep-cultivation of Planctomycetes and their phenomic and genomic characterization uncovers novel biology.</title>
        <authorList>
            <person name="Wiegand S."/>
            <person name="Jogler M."/>
            <person name="Boedeker C."/>
            <person name="Pinto D."/>
            <person name="Vollmers J."/>
            <person name="Rivas-Marin E."/>
            <person name="Kohn T."/>
            <person name="Peeters S.H."/>
            <person name="Heuer A."/>
            <person name="Rast P."/>
            <person name="Oberbeckmann S."/>
            <person name="Bunk B."/>
            <person name="Jeske O."/>
            <person name="Meyerdierks A."/>
            <person name="Storesund J.E."/>
            <person name="Kallscheuer N."/>
            <person name="Luecker S."/>
            <person name="Lage O.M."/>
            <person name="Pohl T."/>
            <person name="Merkel B.J."/>
            <person name="Hornburger P."/>
            <person name="Mueller R.-W."/>
            <person name="Bruemmer F."/>
            <person name="Labrenz M."/>
            <person name="Spormann A.M."/>
            <person name="Op Den Camp H."/>
            <person name="Overmann J."/>
            <person name="Amann R."/>
            <person name="Jetten M.S.M."/>
            <person name="Mascher T."/>
            <person name="Medema M.H."/>
            <person name="Devos D.P."/>
            <person name="Kaster A.-K."/>
            <person name="Ovreas L."/>
            <person name="Rohde M."/>
            <person name="Galperin M.Y."/>
            <person name="Jogler C."/>
        </authorList>
    </citation>
    <scope>NUCLEOTIDE SEQUENCE [LARGE SCALE GENOMIC DNA]</scope>
    <source>
        <strain evidence="24 25">V7</strain>
    </source>
</reference>
<evidence type="ECO:0000259" key="19">
    <source>
        <dbReference type="PROSITE" id="PS50110"/>
    </source>
</evidence>
<dbReference type="Pfam" id="PF01739">
    <property type="entry name" value="CheR"/>
    <property type="match status" value="1"/>
</dbReference>
<feature type="domain" description="Histidine kinase" evidence="18">
    <location>
        <begin position="1271"/>
        <end position="1496"/>
    </location>
</feature>
<evidence type="ECO:0000256" key="6">
    <source>
        <dbReference type="ARBA" id="ARBA00022679"/>
    </source>
</evidence>
<dbReference type="InterPro" id="IPR001789">
    <property type="entry name" value="Sig_transdc_resp-reg_receiver"/>
</dbReference>
<evidence type="ECO:0000256" key="3">
    <source>
        <dbReference type="ARBA" id="ARBA00004370"/>
    </source>
</evidence>
<dbReference type="PRINTS" id="PR00996">
    <property type="entry name" value="CHERMTFRASE"/>
</dbReference>
<dbReference type="Gene3D" id="3.30.450.20">
    <property type="entry name" value="PAS domain"/>
    <property type="match status" value="4"/>
</dbReference>
<dbReference type="PROSITE" id="PS50122">
    <property type="entry name" value="CHEB"/>
    <property type="match status" value="1"/>
</dbReference>
<dbReference type="Gene3D" id="3.40.50.2300">
    <property type="match status" value="1"/>
</dbReference>
<dbReference type="GO" id="GO:0005737">
    <property type="term" value="C:cytoplasm"/>
    <property type="evidence" value="ECO:0007669"/>
    <property type="project" value="InterPro"/>
</dbReference>
<dbReference type="InterPro" id="IPR001610">
    <property type="entry name" value="PAC"/>
</dbReference>
<dbReference type="InterPro" id="IPR029063">
    <property type="entry name" value="SAM-dependent_MTases_sf"/>
</dbReference>
<dbReference type="CDD" id="cd16434">
    <property type="entry name" value="CheB-CheR_fusion"/>
    <property type="match status" value="1"/>
</dbReference>
<feature type="region of interest" description="Disordered" evidence="17">
    <location>
        <begin position="1"/>
        <end position="45"/>
    </location>
</feature>
<dbReference type="CDD" id="cd00082">
    <property type="entry name" value="HisKA"/>
    <property type="match status" value="1"/>
</dbReference>
<dbReference type="PROSITE" id="PS50123">
    <property type="entry name" value="CHER"/>
    <property type="match status" value="1"/>
</dbReference>
<dbReference type="SUPFAM" id="SSF52738">
    <property type="entry name" value="Methylesterase CheB, C-terminal domain"/>
    <property type="match status" value="1"/>
</dbReference>
<dbReference type="Pfam" id="PF00072">
    <property type="entry name" value="Response_reg"/>
    <property type="match status" value="1"/>
</dbReference>
<evidence type="ECO:0000256" key="12">
    <source>
        <dbReference type="ARBA" id="ARBA00022989"/>
    </source>
</evidence>
<dbReference type="InterPro" id="IPR003661">
    <property type="entry name" value="HisK_dim/P_dom"/>
</dbReference>
<dbReference type="EMBL" id="SJPZ01000001">
    <property type="protein sequence ID" value="TWU67136.1"/>
    <property type="molecule type" value="Genomic_DNA"/>
</dbReference>
<dbReference type="CDD" id="cd02440">
    <property type="entry name" value="AdoMet_MTases"/>
    <property type="match status" value="1"/>
</dbReference>
<dbReference type="SMART" id="SM00387">
    <property type="entry name" value="HATPase_c"/>
    <property type="match status" value="1"/>
</dbReference>
<keyword evidence="7" id="KW-0949">S-adenosyl-L-methionine</keyword>
<dbReference type="GO" id="GO:0000156">
    <property type="term" value="F:phosphorelay response regulator activity"/>
    <property type="evidence" value="ECO:0007669"/>
    <property type="project" value="InterPro"/>
</dbReference>
<evidence type="ECO:0000256" key="10">
    <source>
        <dbReference type="ARBA" id="ARBA00022777"/>
    </source>
</evidence>
<protein>
    <submittedName>
        <fullName evidence="24">Autoinducer 2 sensor kinase/phosphatase LuxQ</fullName>
        <ecNumber evidence="24">2.7.13.3</ecNumber>
    </submittedName>
</protein>
<dbReference type="Gene3D" id="3.30.565.10">
    <property type="entry name" value="Histidine kinase-like ATPase, C-terminal domain"/>
    <property type="match status" value="1"/>
</dbReference>
<evidence type="ECO:0000256" key="4">
    <source>
        <dbReference type="ARBA" id="ARBA00022553"/>
    </source>
</evidence>
<dbReference type="Pfam" id="PF00512">
    <property type="entry name" value="HisKA"/>
    <property type="match status" value="1"/>
</dbReference>
<name>A0A5C6FXM2_9PLAN</name>
<dbReference type="CDD" id="cd17546">
    <property type="entry name" value="REC_hyHK_CKI1_RcsC-like"/>
    <property type="match status" value="1"/>
</dbReference>
<dbReference type="GO" id="GO:0000155">
    <property type="term" value="F:phosphorelay sensor kinase activity"/>
    <property type="evidence" value="ECO:0007669"/>
    <property type="project" value="InterPro"/>
</dbReference>
<dbReference type="SMART" id="SM00388">
    <property type="entry name" value="HisKA"/>
    <property type="match status" value="1"/>
</dbReference>
<dbReference type="NCBIfam" id="TIGR00229">
    <property type="entry name" value="sensory_box"/>
    <property type="match status" value="3"/>
</dbReference>
<evidence type="ECO:0000256" key="13">
    <source>
        <dbReference type="ARBA" id="ARBA00023136"/>
    </source>
</evidence>
<evidence type="ECO:0000259" key="18">
    <source>
        <dbReference type="PROSITE" id="PS50109"/>
    </source>
</evidence>
<evidence type="ECO:0000256" key="17">
    <source>
        <dbReference type="SAM" id="MobiDB-lite"/>
    </source>
</evidence>
<comment type="catalytic activity">
    <reaction evidence="1">
        <text>ATP + protein L-histidine = ADP + protein N-phospho-L-histidine.</text>
        <dbReference type="EC" id="2.7.13.3"/>
    </reaction>
</comment>
<dbReference type="InterPro" id="IPR035909">
    <property type="entry name" value="CheB_C"/>
</dbReference>
<sequence>MAKACRRRRFWTAPRPRPQNSVTEAASNPSSSEPSGGSGSIDHHVVGVGASAGGLEALETLFRNMPLDTGMSFVVIQHLSPEFKSHMDQLLQRVTDIPVEVVDDGVDVRPNKIYLIPPKMEMIVSGGKLLLTERSREKVLSHPIDQFFRSLSQDAGRLAVGIILSGTGSDGSRGISEIASNDGLTVVQDPATCKFDAMPLNAQETGHVHLVLSPESMGDMLIKYSSGDFSPGQLRDEADEPLDEKGISRVFQLLQQNHGIDFSHYKSGTVGRRVQRRIELLHLDNVEQYVQYIDSHPSEVNELYKDLLIGVTRFFRDIEAYEVLENVVIPELLAKCGEQLRVWVCGCATGEEAYSLAMLIQEALDRGGRDVDFKIFATDAHRQSLQFAAAGVYDEPRMKDVSPKRRKRFFHERRDGFFVNNDLRRRVVFAPHNIINDPPFTQMDLVTCRNLLIYLQNPAQRKTLSLFHFALRPGGVLFLGPSETAGEISDEFEFIDVHWKIFRKRRDIRLPIDTRMTMLGDLPLRGAGSTRTSGTASPPPRRNTEVLSEAYDILLGELMPPSVLVDAQCRILHIFAGADPFLRLPTGRPSMNLMEMVYPEAKNSIAAAVQHALKDGQTVKYSGLRHPDPDGHSQVRLVVRPIKLPVQRDLCLLVQFETTEKLAINRSDDEGFNEVVASELAASRIESLERELDYTRQNLQATIEELETSNEELQATNEEMVAANEELQSTNEELHSVNEELFTVNAEHQARVAELDEANADMNNLLANTRVGVLFLDNHFHIRRFTPEVGRLLFMEEHDIGRSIDGFINRIDDPKFVDHLDEIRQSGQEREWEIRVGGAAYLARALPYWRNHECDGVIVSFINIETLRQTEQEVIQFKFMVDGSVDGQLLIDKNANVSYANRQACKLLGCPTDGVKDLSVLRFEVAQSQHDFFRRFDDVHRSGGETVESVFRRIDDSTEFPVEISYTPVTLRDQPFVMASVRDITVRQQRQREMQLLSKAVGSAANGIIVTDVNLPDNPITFVNEGFCKMTGYSEEEVLGRNCRFLQGPDTDKTAIAEIRKGVHDGKAVRALLENYRKDGSKFWNDLYITPVENERGEVTHFVGIQNNVTDSIAAAEIARINERTIRSLLDSTAEGIFGINSGGNCTFCNNAAARMLGYKSGDELVGRDMHSVVQPHDAHNVPMQRDESAIIRSIKTGQPFHSENDAFCTRDAGCFPVEFWCHPISQDDEVVGSVVTFVDITERLVSEQNLKQARDEATAANEAKSRFLANMSHELRTPLAAMLGFTSILQEETDDDSGAQEKLATIQRNGEYLLRLLGDVLDLSRIEADKFQTAKAIVSLDELLCDINTTMQMRTDEYETELHFHLKNPLPQTITTDPARLRQILINLIANGLKFSPKGRVDVFVREECRTYQGKKVEFLSFTVQDNGIGISEEKLKTLFEPFVQADKSISERFGGTGLGLSITKRLVNALGGEMSVESEPGHGSTFSFEIPVAPVGERRELSLDAEDDNNDDATANREKSATQIIPLNAKVLIADDMRDVRFVAKHFLAKAKCKVDVAENGRQAVDMIVQAAESGAPFQLCLMDMHMPELDGAGAVKELRERGIELPVIALTADAMKGTRRRLIGIGFDEYLTKPLNVRKLMRIADQLLNS</sequence>
<dbReference type="InterPro" id="IPR050903">
    <property type="entry name" value="Bact_Chemotaxis_MeTrfase"/>
</dbReference>
<comment type="subcellular location">
    <subcellularLocation>
        <location evidence="3">Membrane</location>
    </subcellularLocation>
</comment>
<dbReference type="Pfam" id="PF01339">
    <property type="entry name" value="CheB_methylest"/>
    <property type="match status" value="1"/>
</dbReference>
<dbReference type="SUPFAM" id="SSF53335">
    <property type="entry name" value="S-adenosyl-L-methionine-dependent methyltransferases"/>
    <property type="match status" value="1"/>
</dbReference>
<evidence type="ECO:0000256" key="11">
    <source>
        <dbReference type="ARBA" id="ARBA00022840"/>
    </source>
</evidence>
<dbReference type="InterPro" id="IPR036804">
    <property type="entry name" value="CheR_N_sf"/>
</dbReference>
<keyword evidence="5" id="KW-0489">Methyltransferase</keyword>
<feature type="modified residue" description="4-aspartylphosphate" evidence="15">
    <location>
        <position position="1586"/>
    </location>
</feature>
<keyword evidence="10 24" id="KW-0418">Kinase</keyword>
<keyword evidence="12" id="KW-1133">Transmembrane helix</keyword>
<dbReference type="SMART" id="SM00086">
    <property type="entry name" value="PAC"/>
    <property type="match status" value="3"/>
</dbReference>
<keyword evidence="14" id="KW-0378">Hydrolase</keyword>
<dbReference type="GO" id="GO:0016020">
    <property type="term" value="C:membrane"/>
    <property type="evidence" value="ECO:0007669"/>
    <property type="project" value="UniProtKB-SubCell"/>
</dbReference>
<dbReference type="InterPro" id="IPR022641">
    <property type="entry name" value="CheR_N"/>
</dbReference>
<dbReference type="SUPFAM" id="SSF47757">
    <property type="entry name" value="Chemotaxis receptor methyltransferase CheR, N-terminal domain"/>
    <property type="match status" value="1"/>
</dbReference>
<evidence type="ECO:0000313" key="24">
    <source>
        <dbReference type="EMBL" id="TWU67136.1"/>
    </source>
</evidence>
<evidence type="ECO:0000256" key="7">
    <source>
        <dbReference type="ARBA" id="ARBA00022691"/>
    </source>
</evidence>
<evidence type="ECO:0000259" key="22">
    <source>
        <dbReference type="PROSITE" id="PS50122"/>
    </source>
</evidence>
<dbReference type="SUPFAM" id="SSF55874">
    <property type="entry name" value="ATPase domain of HSP90 chaperone/DNA topoisomerase II/histidine kinase"/>
    <property type="match status" value="1"/>
</dbReference>
<feature type="domain" description="PAS" evidence="20">
    <location>
        <begin position="993"/>
        <end position="1066"/>
    </location>
</feature>
<feature type="domain" description="PAC" evidence="21">
    <location>
        <begin position="1067"/>
        <end position="1121"/>
    </location>
</feature>
<dbReference type="PANTHER" id="PTHR24422:SF27">
    <property type="entry name" value="PROTEIN-GLUTAMATE O-METHYLTRANSFERASE"/>
    <property type="match status" value="1"/>
</dbReference>
<dbReference type="InterPro" id="IPR011006">
    <property type="entry name" value="CheY-like_superfamily"/>
</dbReference>
<feature type="compositionally biased region" description="Basic residues" evidence="17">
    <location>
        <begin position="1"/>
        <end position="10"/>
    </location>
</feature>
<evidence type="ECO:0000259" key="21">
    <source>
        <dbReference type="PROSITE" id="PS50113"/>
    </source>
</evidence>
<keyword evidence="8" id="KW-0812">Transmembrane</keyword>
<evidence type="ECO:0000256" key="1">
    <source>
        <dbReference type="ARBA" id="ARBA00000085"/>
    </source>
</evidence>
<feature type="domain" description="PAS" evidence="20">
    <location>
        <begin position="1122"/>
        <end position="1178"/>
    </location>
</feature>
<proteinExistence type="predicted"/>
<evidence type="ECO:0000256" key="5">
    <source>
        <dbReference type="ARBA" id="ARBA00022603"/>
    </source>
</evidence>
<comment type="catalytic activity">
    <reaction evidence="2">
        <text>L-glutamyl-[protein] + S-adenosyl-L-methionine = [protein]-L-glutamate 5-O-methyl ester + S-adenosyl-L-homocysteine</text>
        <dbReference type="Rhea" id="RHEA:24452"/>
        <dbReference type="Rhea" id="RHEA-COMP:10208"/>
        <dbReference type="Rhea" id="RHEA-COMP:10311"/>
        <dbReference type="ChEBI" id="CHEBI:29973"/>
        <dbReference type="ChEBI" id="CHEBI:57856"/>
        <dbReference type="ChEBI" id="CHEBI:59789"/>
        <dbReference type="ChEBI" id="CHEBI:82795"/>
        <dbReference type="EC" id="2.1.1.80"/>
    </reaction>
</comment>
<dbReference type="InterPro" id="IPR000700">
    <property type="entry name" value="PAS-assoc_C"/>
</dbReference>
<accession>A0A5C6FXM2</accession>
<dbReference type="FunFam" id="3.30.565.10:FF:000010">
    <property type="entry name" value="Sensor histidine kinase RcsC"/>
    <property type="match status" value="1"/>
</dbReference>
<dbReference type="PROSITE" id="PS50112">
    <property type="entry name" value="PAS"/>
    <property type="match status" value="2"/>
</dbReference>
<dbReference type="SMART" id="SM00138">
    <property type="entry name" value="MeTrc"/>
    <property type="match status" value="1"/>
</dbReference>
<dbReference type="GO" id="GO:0006355">
    <property type="term" value="P:regulation of DNA-templated transcription"/>
    <property type="evidence" value="ECO:0007669"/>
    <property type="project" value="InterPro"/>
</dbReference>
<dbReference type="InterPro" id="IPR036890">
    <property type="entry name" value="HATPase_C_sf"/>
</dbReference>
<dbReference type="Pfam" id="PF02518">
    <property type="entry name" value="HATPase_c"/>
    <property type="match status" value="1"/>
</dbReference>
<evidence type="ECO:0000256" key="9">
    <source>
        <dbReference type="ARBA" id="ARBA00022741"/>
    </source>
</evidence>
<dbReference type="FunFam" id="1.10.287.130:FF:000004">
    <property type="entry name" value="Ethylene receptor 1"/>
    <property type="match status" value="1"/>
</dbReference>
<dbReference type="Gene3D" id="3.40.50.150">
    <property type="entry name" value="Vaccinia Virus protein VP39"/>
    <property type="match status" value="1"/>
</dbReference>
<comment type="caution">
    <text evidence="24">The sequence shown here is derived from an EMBL/GenBank/DDBJ whole genome shotgun (WGS) entry which is preliminary data.</text>
</comment>
<feature type="active site" evidence="14">
    <location>
        <position position="170"/>
    </location>
</feature>
<dbReference type="CDD" id="cd16922">
    <property type="entry name" value="HATPase_EvgS-ArcB-TorS-like"/>
    <property type="match status" value="1"/>
</dbReference>
<dbReference type="SUPFAM" id="SSF52172">
    <property type="entry name" value="CheY-like"/>
    <property type="match status" value="1"/>
</dbReference>
<dbReference type="SUPFAM" id="SSF55785">
    <property type="entry name" value="PYP-like sensor domain (PAS domain)"/>
    <property type="match status" value="4"/>
</dbReference>
<dbReference type="Proteomes" id="UP000316476">
    <property type="component" value="Unassembled WGS sequence"/>
</dbReference>
<feature type="active site" evidence="14">
    <location>
        <position position="51"/>
    </location>
</feature>
<dbReference type="GO" id="GO:0008983">
    <property type="term" value="F:protein-glutamate O-methyltransferase activity"/>
    <property type="evidence" value="ECO:0007669"/>
    <property type="project" value="UniProtKB-EC"/>
</dbReference>
<feature type="domain" description="CheR-type methyltransferase" evidence="23">
    <location>
        <begin position="235"/>
        <end position="507"/>
    </location>
</feature>
<evidence type="ECO:0000259" key="23">
    <source>
        <dbReference type="PROSITE" id="PS50123"/>
    </source>
</evidence>
<dbReference type="InterPro" id="IPR000780">
    <property type="entry name" value="CheR_MeTrfase"/>
</dbReference>
<dbReference type="OrthoDB" id="288469at2"/>
<dbReference type="SMART" id="SM00448">
    <property type="entry name" value="REC"/>
    <property type="match status" value="1"/>
</dbReference>
<keyword evidence="4 15" id="KW-0597">Phosphoprotein</keyword>
<keyword evidence="9" id="KW-0547">Nucleotide-binding</keyword>
<keyword evidence="11" id="KW-0067">ATP-binding</keyword>
<evidence type="ECO:0000256" key="8">
    <source>
        <dbReference type="ARBA" id="ARBA00022692"/>
    </source>
</evidence>
<dbReference type="PROSITE" id="PS50109">
    <property type="entry name" value="HIS_KIN"/>
    <property type="match status" value="1"/>
</dbReference>
<feature type="domain" description="CheB-type methylesterase" evidence="22">
    <location>
        <begin position="34"/>
        <end position="228"/>
    </location>
</feature>
<feature type="domain" description="Response regulatory" evidence="19">
    <location>
        <begin position="1532"/>
        <end position="1651"/>
    </location>
</feature>
<dbReference type="CDD" id="cd00130">
    <property type="entry name" value="PAS"/>
    <property type="match status" value="3"/>
</dbReference>
<dbReference type="EC" id="2.7.13.3" evidence="24"/>
<feature type="compositionally biased region" description="Low complexity" evidence="17">
    <location>
        <begin position="24"/>
        <end position="35"/>
    </location>
</feature>
<dbReference type="PROSITE" id="PS50110">
    <property type="entry name" value="RESPONSE_REGULATORY"/>
    <property type="match status" value="1"/>
</dbReference>
<evidence type="ECO:0000256" key="14">
    <source>
        <dbReference type="PROSITE-ProRule" id="PRU00050"/>
    </source>
</evidence>
<dbReference type="InterPro" id="IPR005467">
    <property type="entry name" value="His_kinase_dom"/>
</dbReference>
<feature type="coiled-coil region" evidence="16">
    <location>
        <begin position="685"/>
        <end position="765"/>
    </location>
</feature>
<evidence type="ECO:0000313" key="25">
    <source>
        <dbReference type="Proteomes" id="UP000316476"/>
    </source>
</evidence>
<dbReference type="Gene3D" id="3.40.50.180">
    <property type="entry name" value="Methylesterase CheB, C-terminal domain"/>
    <property type="match status" value="1"/>
</dbReference>
<dbReference type="InterPro" id="IPR035965">
    <property type="entry name" value="PAS-like_dom_sf"/>
</dbReference>
<dbReference type="InterPro" id="IPR003594">
    <property type="entry name" value="HATPase_dom"/>
</dbReference>
<organism evidence="24 25">
    <name type="scientific">Crateriforma conspicua</name>
    <dbReference type="NCBI Taxonomy" id="2527996"/>
    <lineage>
        <taxon>Bacteria</taxon>
        <taxon>Pseudomonadati</taxon>
        <taxon>Planctomycetota</taxon>
        <taxon>Planctomycetia</taxon>
        <taxon>Planctomycetales</taxon>
        <taxon>Planctomycetaceae</taxon>
        <taxon>Crateriforma</taxon>
    </lineage>
</organism>
<dbReference type="InterPro" id="IPR000673">
    <property type="entry name" value="Sig_transdc_resp-reg_Me-estase"/>
</dbReference>
<dbReference type="SMART" id="SM00091">
    <property type="entry name" value="PAS"/>
    <property type="match status" value="5"/>
</dbReference>
<dbReference type="Pfam" id="PF13596">
    <property type="entry name" value="PAS_10"/>
    <property type="match status" value="1"/>
</dbReference>
<dbReference type="InterPro" id="IPR022642">
    <property type="entry name" value="CheR_C"/>
</dbReference>
<evidence type="ECO:0000256" key="16">
    <source>
        <dbReference type="SAM" id="Coils"/>
    </source>
</evidence>
<keyword evidence="6 24" id="KW-0808">Transferase</keyword>
<dbReference type="InterPro" id="IPR013767">
    <property type="entry name" value="PAS_fold"/>
</dbReference>
<keyword evidence="13" id="KW-0472">Membrane</keyword>
<gene>
    <name evidence="24" type="primary">luxQ_2</name>
    <name evidence="24" type="ORF">V7x_27090</name>
</gene>
<dbReference type="Pfam" id="PF03705">
    <property type="entry name" value="CheR_N"/>
    <property type="match status" value="1"/>
</dbReference>
<dbReference type="PROSITE" id="PS50113">
    <property type="entry name" value="PAC"/>
    <property type="match status" value="1"/>
</dbReference>